<accession>A0A8J2JA96</accession>
<gene>
    <name evidence="1" type="ORF">AFUS01_LOCUS6299</name>
</gene>
<evidence type="ECO:0000313" key="2">
    <source>
        <dbReference type="Proteomes" id="UP000708208"/>
    </source>
</evidence>
<comment type="caution">
    <text evidence="1">The sequence shown here is derived from an EMBL/GenBank/DDBJ whole genome shotgun (WGS) entry which is preliminary data.</text>
</comment>
<protein>
    <submittedName>
        <fullName evidence="1">Uncharacterized protein</fullName>
    </submittedName>
</protein>
<dbReference type="AlphaFoldDB" id="A0A8J2JA96"/>
<evidence type="ECO:0000313" key="1">
    <source>
        <dbReference type="EMBL" id="CAG7716811.1"/>
    </source>
</evidence>
<dbReference type="EMBL" id="CAJVCH010041439">
    <property type="protein sequence ID" value="CAG7716811.1"/>
    <property type="molecule type" value="Genomic_DNA"/>
</dbReference>
<reference evidence="1" key="1">
    <citation type="submission" date="2021-06" db="EMBL/GenBank/DDBJ databases">
        <authorList>
            <person name="Hodson N. C."/>
            <person name="Mongue J. A."/>
            <person name="Jaron S. K."/>
        </authorList>
    </citation>
    <scope>NUCLEOTIDE SEQUENCE</scope>
</reference>
<keyword evidence="2" id="KW-1185">Reference proteome</keyword>
<proteinExistence type="predicted"/>
<organism evidence="1 2">
    <name type="scientific">Allacma fusca</name>
    <dbReference type="NCBI Taxonomy" id="39272"/>
    <lineage>
        <taxon>Eukaryota</taxon>
        <taxon>Metazoa</taxon>
        <taxon>Ecdysozoa</taxon>
        <taxon>Arthropoda</taxon>
        <taxon>Hexapoda</taxon>
        <taxon>Collembola</taxon>
        <taxon>Symphypleona</taxon>
        <taxon>Sminthuridae</taxon>
        <taxon>Allacma</taxon>
    </lineage>
</organism>
<dbReference type="Proteomes" id="UP000708208">
    <property type="component" value="Unassembled WGS sequence"/>
</dbReference>
<name>A0A8J2JA96_9HEXA</name>
<sequence>MLTVSSSTLSDTKYKSSGTYIWSVSTDSERKKRKQVMDEHQKRVIMDNMDWICENTGEEFQLSTWFYLNGYLTKSEYDFMNSRRSRFEKNYSLFNHVINKVNSFQVLLNYLRNTDNQMVANLLENKLKEKLSYKRKMVGSTLEKFLIPYLTFLCTETKNDDTIVKELLGKGFITMDDSIIISGSTGDMED</sequence>